<evidence type="ECO:0000313" key="2">
    <source>
        <dbReference type="Proteomes" id="UP001597534"/>
    </source>
</evidence>
<dbReference type="SUPFAM" id="SSF49464">
    <property type="entry name" value="Carboxypeptidase regulatory domain-like"/>
    <property type="match status" value="1"/>
</dbReference>
<dbReference type="InterPro" id="IPR008969">
    <property type="entry name" value="CarboxyPept-like_regulatory"/>
</dbReference>
<dbReference type="RefSeq" id="WP_379810282.1">
    <property type="nucleotide sequence ID" value="NZ_JBHUPC010000010.1"/>
</dbReference>
<gene>
    <name evidence="1" type="ORF">ACFS5J_02005</name>
</gene>
<dbReference type="EMBL" id="JBHUPC010000010">
    <property type="protein sequence ID" value="MFD2890781.1"/>
    <property type="molecule type" value="Genomic_DNA"/>
</dbReference>
<dbReference type="Proteomes" id="UP001597534">
    <property type="component" value="Unassembled WGS sequence"/>
</dbReference>
<protein>
    <submittedName>
        <fullName evidence="1">Carboxypeptidase-like regulatory domain-containing protein</fullName>
    </submittedName>
</protein>
<dbReference type="Pfam" id="PF13715">
    <property type="entry name" value="CarbopepD_reg_2"/>
    <property type="match status" value="1"/>
</dbReference>
<comment type="caution">
    <text evidence="1">The sequence shown here is derived from an EMBL/GenBank/DDBJ whole genome shotgun (WGS) entry which is preliminary data.</text>
</comment>
<sequence>MKHFFWLLLLSCFSFFGQTTIQGKIIDAATLEPLPYVNVFSLEIRQGVYTNEDGIFRFEIMPGLKEVTISCLGYKTLVVPVGTFQNGEKVIPLELDEYLLDEVILTSKPLHEIMSELIDNSKQRLAQNVKLETYFREFLIINNQYSKFCDGLVDYYIKPKRKDKVKPYVIVDQSRAFELTAADKIESNGKMDMSAVNSLSDFKNKANDFFNLDIIENYLTKAKDSEKYDFEMRSQVSSDGRTLEKIIIKPLKTVQQQLIEGEIVYDAKDRIILDVDLKTAASHSQYAELRSMLLFKFKIYDLQLKMSFLKEGEKYIPNYKKEIFDFYVKFGKQINDRFKVVNDLLVNHYYDFNINIPEEEDLYQKKSIYENGMNYTSEYWNTNMAMPLSSKEEKILKTLQNL</sequence>
<keyword evidence="2" id="KW-1185">Reference proteome</keyword>
<evidence type="ECO:0000313" key="1">
    <source>
        <dbReference type="EMBL" id="MFD2890781.1"/>
    </source>
</evidence>
<dbReference type="Gene3D" id="2.60.40.1120">
    <property type="entry name" value="Carboxypeptidase-like, regulatory domain"/>
    <property type="match status" value="1"/>
</dbReference>
<reference evidence="2" key="1">
    <citation type="journal article" date="2019" name="Int. J. Syst. Evol. Microbiol.">
        <title>The Global Catalogue of Microorganisms (GCM) 10K type strain sequencing project: providing services to taxonomists for standard genome sequencing and annotation.</title>
        <authorList>
            <consortium name="The Broad Institute Genomics Platform"/>
            <consortium name="The Broad Institute Genome Sequencing Center for Infectious Disease"/>
            <person name="Wu L."/>
            <person name="Ma J."/>
        </authorList>
    </citation>
    <scope>NUCLEOTIDE SEQUENCE [LARGE SCALE GENOMIC DNA]</scope>
    <source>
        <strain evidence="2">KCTC 22671</strain>
    </source>
</reference>
<accession>A0ABW5YIB4</accession>
<name>A0ABW5YIB4_9FLAO</name>
<organism evidence="1 2">
    <name type="scientific">Flavobacterium chuncheonense</name>
    <dbReference type="NCBI Taxonomy" id="2026653"/>
    <lineage>
        <taxon>Bacteria</taxon>
        <taxon>Pseudomonadati</taxon>
        <taxon>Bacteroidota</taxon>
        <taxon>Flavobacteriia</taxon>
        <taxon>Flavobacteriales</taxon>
        <taxon>Flavobacteriaceae</taxon>
        <taxon>Flavobacterium</taxon>
    </lineage>
</organism>
<proteinExistence type="predicted"/>